<reference evidence="3 4" key="1">
    <citation type="submission" date="2015-06" db="EMBL/GenBank/DDBJ databases">
        <title>Recapitulation of the evolution of biosynthetic gene clusters reveals hidden chemical diversity on bacterial genomes.</title>
        <authorList>
            <person name="Cruz-Morales P."/>
            <person name="Martinez-Guerrero C."/>
            <person name="Morales-Escalante M.A."/>
            <person name="Yanez-Guerra L.A."/>
            <person name="Kopp J.F."/>
            <person name="Feldmann J."/>
            <person name="Ramos-Aboites H.E."/>
            <person name="Barona-Gomez F."/>
        </authorList>
    </citation>
    <scope>NUCLEOTIDE SEQUENCE [LARGE SCALE GENOMIC DNA]</scope>
    <source>
        <strain evidence="3 4">ATCC 31245</strain>
    </source>
</reference>
<dbReference type="AlphaFoldDB" id="A0A0J6XT88"/>
<dbReference type="GO" id="GO:0016787">
    <property type="term" value="F:hydrolase activity"/>
    <property type="evidence" value="ECO:0007669"/>
    <property type="project" value="UniProtKB-KW"/>
</dbReference>
<dbReference type="EMBL" id="LFML01000028">
    <property type="protein sequence ID" value="KMO98519.1"/>
    <property type="molecule type" value="Genomic_DNA"/>
</dbReference>
<evidence type="ECO:0000256" key="1">
    <source>
        <dbReference type="ARBA" id="ARBA00022801"/>
    </source>
</evidence>
<evidence type="ECO:0000313" key="4">
    <source>
        <dbReference type="Proteomes" id="UP000035932"/>
    </source>
</evidence>
<dbReference type="STRING" id="66430.ACS04_07100"/>
<dbReference type="Proteomes" id="UP000035932">
    <property type="component" value="Unassembled WGS sequence"/>
</dbReference>
<evidence type="ECO:0000259" key="2">
    <source>
        <dbReference type="Pfam" id="PF00857"/>
    </source>
</evidence>
<dbReference type="PANTHER" id="PTHR43540">
    <property type="entry name" value="PEROXYUREIDOACRYLATE/UREIDOACRYLATE AMIDOHYDROLASE-RELATED"/>
    <property type="match status" value="1"/>
</dbReference>
<keyword evidence="1" id="KW-0378">Hydrolase</keyword>
<sequence length="203" mass="20875">MTKNEIALAPTAALLVIDVQKGFDDASYWGPRNNPAAEANTAALMDAWQETGRPVVLVQHASRTAGSVLAADHPGHAFKDFVAERAGQAALLVTKTVNSSFYGTPDLAAWLTAQGIGQLVVSGIQTNMCVETTARMAGNLGYDVLVPLDATHTFDLAGTDGTALTADELATATAVNLHGGGFARVVTTAQLLAACAAPAQVTA</sequence>
<dbReference type="PATRIC" id="fig|66430.4.peg.3718"/>
<keyword evidence="4" id="KW-1185">Reference proteome</keyword>
<organism evidence="3 4">
    <name type="scientific">Streptomyces roseus</name>
    <dbReference type="NCBI Taxonomy" id="66430"/>
    <lineage>
        <taxon>Bacteria</taxon>
        <taxon>Bacillati</taxon>
        <taxon>Actinomycetota</taxon>
        <taxon>Actinomycetes</taxon>
        <taxon>Kitasatosporales</taxon>
        <taxon>Streptomycetaceae</taxon>
        <taxon>Streptomyces</taxon>
    </lineage>
</organism>
<dbReference type="InterPro" id="IPR036380">
    <property type="entry name" value="Isochorismatase-like_sf"/>
</dbReference>
<dbReference type="Pfam" id="PF00857">
    <property type="entry name" value="Isochorismatase"/>
    <property type="match status" value="1"/>
</dbReference>
<gene>
    <name evidence="3" type="ORF">ACS04_07100</name>
</gene>
<feature type="domain" description="Isochorismatase-like" evidence="2">
    <location>
        <begin position="12"/>
        <end position="168"/>
    </location>
</feature>
<evidence type="ECO:0000313" key="3">
    <source>
        <dbReference type="EMBL" id="KMO98519.1"/>
    </source>
</evidence>
<dbReference type="InterPro" id="IPR050272">
    <property type="entry name" value="Isochorismatase-like_hydrls"/>
</dbReference>
<proteinExistence type="predicted"/>
<dbReference type="PANTHER" id="PTHR43540:SF1">
    <property type="entry name" value="ISOCHORISMATASE HYDROLASE"/>
    <property type="match status" value="1"/>
</dbReference>
<dbReference type="RefSeq" id="WP_048475672.1">
    <property type="nucleotide sequence ID" value="NZ_JBIRUD010000022.1"/>
</dbReference>
<dbReference type="Gene3D" id="3.40.50.850">
    <property type="entry name" value="Isochorismatase-like"/>
    <property type="match status" value="1"/>
</dbReference>
<protein>
    <submittedName>
        <fullName evidence="3">Isochorismatase</fullName>
    </submittedName>
</protein>
<dbReference type="CDD" id="cd01014">
    <property type="entry name" value="nicotinamidase_related"/>
    <property type="match status" value="1"/>
</dbReference>
<comment type="caution">
    <text evidence="3">The sequence shown here is derived from an EMBL/GenBank/DDBJ whole genome shotgun (WGS) entry which is preliminary data.</text>
</comment>
<dbReference type="InterPro" id="IPR000868">
    <property type="entry name" value="Isochorismatase-like_dom"/>
</dbReference>
<accession>A0A0J6XT88</accession>
<dbReference type="SUPFAM" id="SSF52499">
    <property type="entry name" value="Isochorismatase-like hydrolases"/>
    <property type="match status" value="1"/>
</dbReference>
<dbReference type="OrthoDB" id="9794942at2"/>
<name>A0A0J6XT88_9ACTN</name>